<evidence type="ECO:0000259" key="2">
    <source>
        <dbReference type="PROSITE" id="PS51160"/>
    </source>
</evidence>
<keyword evidence="4" id="KW-1185">Reference proteome</keyword>
<comment type="caution">
    <text evidence="1">Lacks conserved residue(s) required for the propagation of feature annotation.</text>
</comment>
<dbReference type="Proteomes" id="UP000054977">
    <property type="component" value="Unassembled WGS sequence"/>
</dbReference>
<dbReference type="Pfam" id="PF10042">
    <property type="entry name" value="DUF2278"/>
    <property type="match status" value="1"/>
</dbReference>
<sequence>MAIQYGVLKGTIRGHLRNADDDHYQILVQGDDTAFRVAVNVKSSAPKSPSIVLFETTTSLPPTFTRGLSALDAGFSTLVSAPGGIAIDFVRSGLVDTAAMKPLPPDKPGANNDLKDTLETAVLDAMRLEGSSIYAFGSRWGPEDGKPDQYFSFVPGNGVHDIHMNQGNSGKYKADNGVFQDGALIIEYPGDAWRAFFIAFQSQTFDTDDRGNPK</sequence>
<feature type="domain" description="Acylphosphatase-like" evidence="2">
    <location>
        <begin position="1"/>
        <end position="72"/>
    </location>
</feature>
<evidence type="ECO:0000313" key="3">
    <source>
        <dbReference type="EMBL" id="SAL27634.1"/>
    </source>
</evidence>
<dbReference type="RefSeq" id="WP_087666652.1">
    <property type="nucleotide sequence ID" value="NZ_FCNW02000005.1"/>
</dbReference>
<dbReference type="InterPro" id="IPR019268">
    <property type="entry name" value="DUF2278"/>
</dbReference>
<dbReference type="STRING" id="326474.AWB65_01620"/>
<dbReference type="OrthoDB" id="291334at2"/>
<accession>A0A158G698</accession>
<dbReference type="InterPro" id="IPR001792">
    <property type="entry name" value="Acylphosphatase-like_dom"/>
</dbReference>
<protein>
    <recommendedName>
        <fullName evidence="2">Acylphosphatase-like domain-containing protein</fullName>
    </recommendedName>
</protein>
<proteinExistence type="predicted"/>
<dbReference type="EMBL" id="FCNW02000005">
    <property type="protein sequence ID" value="SAL27634.1"/>
    <property type="molecule type" value="Genomic_DNA"/>
</dbReference>
<evidence type="ECO:0000313" key="4">
    <source>
        <dbReference type="Proteomes" id="UP000054977"/>
    </source>
</evidence>
<name>A0A158G698_9BURK</name>
<comment type="caution">
    <text evidence="3">The sequence shown here is derived from an EMBL/GenBank/DDBJ whole genome shotgun (WGS) entry which is preliminary data.</text>
</comment>
<dbReference type="PROSITE" id="PS51160">
    <property type="entry name" value="ACYLPHOSPHATASE_3"/>
    <property type="match status" value="1"/>
</dbReference>
<dbReference type="AlphaFoldDB" id="A0A158G698"/>
<evidence type="ECO:0000256" key="1">
    <source>
        <dbReference type="PROSITE-ProRule" id="PRU00520"/>
    </source>
</evidence>
<reference evidence="3" key="1">
    <citation type="submission" date="2016-01" db="EMBL/GenBank/DDBJ databases">
        <authorList>
            <person name="Peeters C."/>
        </authorList>
    </citation>
    <scope>NUCLEOTIDE SEQUENCE [LARGE SCALE GENOMIC DNA]</scope>
    <source>
        <strain evidence="3">LMG 22934</strain>
    </source>
</reference>
<organism evidence="3 4">
    <name type="scientific">Caballeronia humi</name>
    <dbReference type="NCBI Taxonomy" id="326474"/>
    <lineage>
        <taxon>Bacteria</taxon>
        <taxon>Pseudomonadati</taxon>
        <taxon>Pseudomonadota</taxon>
        <taxon>Betaproteobacteria</taxon>
        <taxon>Burkholderiales</taxon>
        <taxon>Burkholderiaceae</taxon>
        <taxon>Caballeronia</taxon>
    </lineage>
</organism>
<gene>
    <name evidence="3" type="ORF">AWB65_01620</name>
</gene>